<dbReference type="Proteomes" id="UP000218231">
    <property type="component" value="Unassembled WGS sequence"/>
</dbReference>
<evidence type="ECO:0000313" key="4">
    <source>
        <dbReference type="Proteomes" id="UP000218231"/>
    </source>
</evidence>
<sequence>MILDVLPLELMREVLLDLPTVDIIQTVKCTRRLHYFATEKDKALGRRLQNCIILSGRLCIGSIFCWKCGNPVLCLYLGTKFFRANDAATQWNHNSFDFWFEGGCKCWHINGPKIEPDLLNHPSSFYESHLLKGFENRTNFVINNGSLDDAVINCGKLFNILTKFSIVRVFRLELDSSDGHIWDKMNPFFNANPPDLRIQSYVSICNVDSEIKLDSFSAGSIFSNGLVEISIRSRFKPILVNAYHEVFRRTPNVFFSGITLPYTYEDLFGFFKDTKELTLGSVTRITKQQLCQLVQNFYEVKHDEECFFKIGIEEDFLVKDLLTLIPEEAYSLHLKRSGDIGPEPEMMIWAEMTDRFGGRWGLMDITVYELGIVRDENLLIICSMKYFNEDSDQFDSDQSDSYQSDSDQSDSDSDQL</sequence>
<accession>A0A2A2LJQ6</accession>
<proteinExistence type="predicted"/>
<name>A0A2A2LJQ6_9BILA</name>
<keyword evidence="4" id="KW-1185">Reference proteome</keyword>
<dbReference type="AlphaFoldDB" id="A0A2A2LJQ6"/>
<dbReference type="InterPro" id="IPR001810">
    <property type="entry name" value="F-box_dom"/>
</dbReference>
<evidence type="ECO:0000256" key="1">
    <source>
        <dbReference type="SAM" id="MobiDB-lite"/>
    </source>
</evidence>
<evidence type="ECO:0000313" key="3">
    <source>
        <dbReference type="EMBL" id="PAV86431.1"/>
    </source>
</evidence>
<feature type="compositionally biased region" description="Acidic residues" evidence="1">
    <location>
        <begin position="407"/>
        <end position="416"/>
    </location>
</feature>
<dbReference type="PROSITE" id="PS50181">
    <property type="entry name" value="FBOX"/>
    <property type="match status" value="1"/>
</dbReference>
<feature type="domain" description="F-box" evidence="2">
    <location>
        <begin position="1"/>
        <end position="48"/>
    </location>
</feature>
<feature type="region of interest" description="Disordered" evidence="1">
    <location>
        <begin position="392"/>
        <end position="416"/>
    </location>
</feature>
<comment type="caution">
    <text evidence="3">The sequence shown here is derived from an EMBL/GenBank/DDBJ whole genome shotgun (WGS) entry which is preliminary data.</text>
</comment>
<organism evidence="3 4">
    <name type="scientific">Diploscapter pachys</name>
    <dbReference type="NCBI Taxonomy" id="2018661"/>
    <lineage>
        <taxon>Eukaryota</taxon>
        <taxon>Metazoa</taxon>
        <taxon>Ecdysozoa</taxon>
        <taxon>Nematoda</taxon>
        <taxon>Chromadorea</taxon>
        <taxon>Rhabditida</taxon>
        <taxon>Rhabditina</taxon>
        <taxon>Rhabditomorpha</taxon>
        <taxon>Rhabditoidea</taxon>
        <taxon>Rhabditidae</taxon>
        <taxon>Diploscapter</taxon>
    </lineage>
</organism>
<gene>
    <name evidence="3" type="ORF">WR25_24466</name>
</gene>
<dbReference type="EMBL" id="LIAE01006666">
    <property type="protein sequence ID" value="PAV86431.1"/>
    <property type="molecule type" value="Genomic_DNA"/>
</dbReference>
<evidence type="ECO:0000259" key="2">
    <source>
        <dbReference type="PROSITE" id="PS50181"/>
    </source>
</evidence>
<protein>
    <recommendedName>
        <fullName evidence="2">F-box domain-containing protein</fullName>
    </recommendedName>
</protein>
<reference evidence="3 4" key="1">
    <citation type="journal article" date="2017" name="Curr. Biol.">
        <title>Genome architecture and evolution of a unichromosomal asexual nematode.</title>
        <authorList>
            <person name="Fradin H."/>
            <person name="Zegar C."/>
            <person name="Gutwein M."/>
            <person name="Lucas J."/>
            <person name="Kovtun M."/>
            <person name="Corcoran D."/>
            <person name="Baugh L.R."/>
            <person name="Kiontke K."/>
            <person name="Gunsalus K."/>
            <person name="Fitch D.H."/>
            <person name="Piano F."/>
        </authorList>
    </citation>
    <scope>NUCLEOTIDE SEQUENCE [LARGE SCALE GENOMIC DNA]</scope>
    <source>
        <strain evidence="3">PF1309</strain>
    </source>
</reference>